<accession>A0A2U3N465</accession>
<reference evidence="3" key="1">
    <citation type="submission" date="2018-03" db="EMBL/GenBank/DDBJ databases">
        <authorList>
            <person name="Blom J."/>
        </authorList>
    </citation>
    <scope>NUCLEOTIDE SEQUENCE [LARGE SCALE GENOMIC DNA]</scope>
    <source>
        <strain evidence="3">KPC-SM-21</strain>
    </source>
</reference>
<evidence type="ECO:0000259" key="1">
    <source>
        <dbReference type="Pfam" id="PF24793"/>
    </source>
</evidence>
<dbReference type="EMBL" id="OOGT01000293">
    <property type="protein sequence ID" value="SPL72433.1"/>
    <property type="molecule type" value="Genomic_DNA"/>
</dbReference>
<name>A0A2U3N465_9GAMM</name>
<dbReference type="SUPFAM" id="SSF75005">
    <property type="entry name" value="Arabinanase/levansucrase/invertase"/>
    <property type="match status" value="1"/>
</dbReference>
<organism evidence="2 3">
    <name type="scientific">Acinetobacter stercoris</name>
    <dbReference type="NCBI Taxonomy" id="2126983"/>
    <lineage>
        <taxon>Bacteria</taxon>
        <taxon>Pseudomonadati</taxon>
        <taxon>Pseudomonadota</taxon>
        <taxon>Gammaproteobacteria</taxon>
        <taxon>Moraxellales</taxon>
        <taxon>Moraxellaceae</taxon>
        <taxon>Acinetobacter</taxon>
    </lineage>
</organism>
<feature type="domain" description="Glucosamine inositolphosphorylceramide transferase 1 N-terminal" evidence="1">
    <location>
        <begin position="52"/>
        <end position="254"/>
    </location>
</feature>
<evidence type="ECO:0000313" key="3">
    <source>
        <dbReference type="Proteomes" id="UP000245974"/>
    </source>
</evidence>
<dbReference type="Proteomes" id="UP000245974">
    <property type="component" value="Unassembled WGS sequence"/>
</dbReference>
<evidence type="ECO:0000313" key="2">
    <source>
        <dbReference type="EMBL" id="SPL72433.1"/>
    </source>
</evidence>
<dbReference type="AlphaFoldDB" id="A0A2U3N465"/>
<dbReference type="Pfam" id="PF24793">
    <property type="entry name" value="GINT1_N"/>
    <property type="match status" value="1"/>
</dbReference>
<protein>
    <recommendedName>
        <fullName evidence="1">Glucosamine inositolphosphorylceramide transferase 1 N-terminal domain-containing protein</fullName>
    </recommendedName>
</protein>
<sequence>MQKRFFKIIKKIQSLRYQSHWYIRFGWVDKEQNLKQQMQNLFEMHPSSSEYLYADCFYAKHENRHFIFLEEIHHSHEHGFISVSEVFKDGTYTAPKAILKLGYHLSFPCIFKIENDWYMIPETCKNHTIELWKASHFPFVWEKHNDLMNNIIAADTVPFYHQGYWYLFTSIRKDCKKFGDRLDIFFTKDILNPEWKTHPQNPVCKGLLNQRMAGIPFNYQNKLIRPAQNSIKGYGAEIELKEITQLTPEHYSERFIEKISPDWNKLDDGCHTINLYEDFIVLDAVRLTPKIKATNKNHVILEDKSN</sequence>
<dbReference type="InParanoid" id="A0A2U3N465"/>
<dbReference type="InterPro" id="IPR056442">
    <property type="entry name" value="GINT1_N"/>
</dbReference>
<proteinExistence type="predicted"/>
<gene>
    <name evidence="2" type="ORF">KPC_3611</name>
</gene>
<dbReference type="InterPro" id="IPR023296">
    <property type="entry name" value="Glyco_hydro_beta-prop_sf"/>
</dbReference>
<keyword evidence="3" id="KW-1185">Reference proteome</keyword>
<dbReference type="RefSeq" id="WP_228212331.1">
    <property type="nucleotide sequence ID" value="NZ_OOGT01000293.1"/>
</dbReference>